<sequence>MKFLLNIILLSFLCVFFAGCSEHSSQKKGNQRNVTEQLNKLGQLQLEEYRHSSYYRVLEEIPKHIKQVENLSVFRGDSNAPFSAQLVPLQTYGKTGEYYLTKVEWLTVDDKRRVIIADRGSNYALTLHVFNDDGTYRTPLGRPGRGPGEYLEPFFLQGNVGRVYLYDVTGMRINAYNIDDYSIFKTSPEERWDIRNEKDIQGFRLGGMKVRNDGKILVEFYKPSLNEVSSRSKSTYLLMDLDGNSLDFKPFTFYGNLRIVTEKNYPFPNIFPIGRTLTAMSSEGELFAANTQEFLIKKYNPNGIYQSAFYYPIEGSSLDFEEFLKSGRKFGPSIPKIDEVKKAFKDIDEELPKTSPVIDKLMVDDENRIWVAVPIGAKSNIYEWWILNSSGKLLAKLLLPRDQPIYDIKNGYLYSKKVDEETGAEYVVKYRLELTEN</sequence>
<dbReference type="InterPro" id="IPR011042">
    <property type="entry name" value="6-blade_b-propeller_TolB-like"/>
</dbReference>
<accession>A0ABT3PWK5</accession>
<dbReference type="SUPFAM" id="SSF101898">
    <property type="entry name" value="NHL repeat"/>
    <property type="match status" value="1"/>
</dbReference>
<evidence type="ECO:0000313" key="3">
    <source>
        <dbReference type="Proteomes" id="UP001207337"/>
    </source>
</evidence>
<dbReference type="Proteomes" id="UP001207337">
    <property type="component" value="Unassembled WGS sequence"/>
</dbReference>
<protein>
    <submittedName>
        <fullName evidence="2">6-bladed beta-propeller</fullName>
    </submittedName>
</protein>
<comment type="caution">
    <text evidence="2">The sequence shown here is derived from an EMBL/GenBank/DDBJ whole genome shotgun (WGS) entry which is preliminary data.</text>
</comment>
<gene>
    <name evidence="2" type="ORF">LQ318_04920</name>
</gene>
<dbReference type="Pfam" id="PF17170">
    <property type="entry name" value="DUF5128"/>
    <property type="match status" value="1"/>
</dbReference>
<evidence type="ECO:0000313" key="2">
    <source>
        <dbReference type="EMBL" id="MCW9712244.1"/>
    </source>
</evidence>
<dbReference type="EMBL" id="JAJNDC010000001">
    <property type="protein sequence ID" value="MCW9712244.1"/>
    <property type="molecule type" value="Genomic_DNA"/>
</dbReference>
<organism evidence="2 3">
    <name type="scientific">Fodinibius salicampi</name>
    <dbReference type="NCBI Taxonomy" id="1920655"/>
    <lineage>
        <taxon>Bacteria</taxon>
        <taxon>Pseudomonadati</taxon>
        <taxon>Balneolota</taxon>
        <taxon>Balneolia</taxon>
        <taxon>Balneolales</taxon>
        <taxon>Balneolaceae</taxon>
        <taxon>Fodinibius</taxon>
    </lineage>
</organism>
<feature type="chain" id="PRO_5047372460" evidence="1">
    <location>
        <begin position="21"/>
        <end position="437"/>
    </location>
</feature>
<dbReference type="PROSITE" id="PS51257">
    <property type="entry name" value="PROKAR_LIPOPROTEIN"/>
    <property type="match status" value="1"/>
</dbReference>
<dbReference type="Gene3D" id="2.120.10.30">
    <property type="entry name" value="TolB, C-terminal domain"/>
    <property type="match status" value="1"/>
</dbReference>
<feature type="signal peptide" evidence="1">
    <location>
        <begin position="1"/>
        <end position="20"/>
    </location>
</feature>
<name>A0ABT3PWK5_9BACT</name>
<proteinExistence type="predicted"/>
<reference evidence="2 3" key="1">
    <citation type="submission" date="2021-11" db="EMBL/GenBank/DDBJ databases">
        <title>Aliifidinibius sp. nov., a new bacterium isolated from saline soil.</title>
        <authorList>
            <person name="Galisteo C."/>
            <person name="De La Haba R."/>
            <person name="Sanchez-Porro C."/>
            <person name="Ventosa A."/>
        </authorList>
    </citation>
    <scope>NUCLEOTIDE SEQUENCE [LARGE SCALE GENOMIC DNA]</scope>
    <source>
        <strain evidence="2 3">KACC 190600</strain>
    </source>
</reference>
<keyword evidence="1" id="KW-0732">Signal</keyword>
<keyword evidence="3" id="KW-1185">Reference proteome</keyword>
<evidence type="ECO:0000256" key="1">
    <source>
        <dbReference type="SAM" id="SignalP"/>
    </source>
</evidence>
<dbReference type="RefSeq" id="WP_265788042.1">
    <property type="nucleotide sequence ID" value="NZ_BAABRS010000001.1"/>
</dbReference>